<dbReference type="AlphaFoldDB" id="A0A841FQQ3"/>
<dbReference type="Proteomes" id="UP000548476">
    <property type="component" value="Unassembled WGS sequence"/>
</dbReference>
<comment type="caution">
    <text evidence="2">The sequence shown here is derived from an EMBL/GenBank/DDBJ whole genome shotgun (WGS) entry which is preliminary data.</text>
</comment>
<keyword evidence="1" id="KW-0812">Transmembrane</keyword>
<dbReference type="EMBL" id="JACHGT010000004">
    <property type="protein sequence ID" value="MBB6034290.1"/>
    <property type="molecule type" value="Genomic_DNA"/>
</dbReference>
<keyword evidence="1" id="KW-1133">Transmembrane helix</keyword>
<sequence>MRFAGVDPAAPFADPAVPVLEWPEDRPAPRLPAGKGGIAVRTRYGGRWDRRYPEPARNVGVDGRPLWHGWGRMIAVVEPGAHLVEVREERAEGARIAHVAAGTVVELEYAAPRNWGTVGTFGPAPVREVGATTRPWLLAFGGLMAALAAFTRAGYPPDGWTPLALVAVAVALPPVWNRYRARADRRYRACLAGAPHRFTDGWFLGDTPGDLPDPGPEHGGLLLRFRLRHGIRTGEALAGNPHAWLGPPRPRIDGHAHRASWATWWYRLPPGRHTVAVLPPEVAIAGGAPEPAVPVTFEIGLHPGRTRALLVELSGESTLRPVAGGDPPRDAEGRISYRNWTPATEAVAFDQRIDVSETHV</sequence>
<name>A0A841FQQ3_9ACTN</name>
<dbReference type="RefSeq" id="WP_184787162.1">
    <property type="nucleotide sequence ID" value="NZ_BONT01000045.1"/>
</dbReference>
<accession>A0A841FQQ3</accession>
<feature type="transmembrane region" description="Helical" evidence="1">
    <location>
        <begin position="159"/>
        <end position="176"/>
    </location>
</feature>
<reference evidence="2 3" key="1">
    <citation type="submission" date="2020-08" db="EMBL/GenBank/DDBJ databases">
        <title>Genomic Encyclopedia of Type Strains, Phase IV (KMG-IV): sequencing the most valuable type-strain genomes for metagenomic binning, comparative biology and taxonomic classification.</title>
        <authorList>
            <person name="Goeker M."/>
        </authorList>
    </citation>
    <scope>NUCLEOTIDE SEQUENCE [LARGE SCALE GENOMIC DNA]</scope>
    <source>
        <strain evidence="2 3">YIM 65646</strain>
    </source>
</reference>
<evidence type="ECO:0000313" key="2">
    <source>
        <dbReference type="EMBL" id="MBB6034290.1"/>
    </source>
</evidence>
<keyword evidence="3" id="KW-1185">Reference proteome</keyword>
<evidence type="ECO:0000313" key="3">
    <source>
        <dbReference type="Proteomes" id="UP000548476"/>
    </source>
</evidence>
<gene>
    <name evidence="2" type="ORF">HNR73_002140</name>
</gene>
<feature type="transmembrane region" description="Helical" evidence="1">
    <location>
        <begin position="136"/>
        <end position="153"/>
    </location>
</feature>
<organism evidence="2 3">
    <name type="scientific">Phytomonospora endophytica</name>
    <dbReference type="NCBI Taxonomy" id="714109"/>
    <lineage>
        <taxon>Bacteria</taxon>
        <taxon>Bacillati</taxon>
        <taxon>Actinomycetota</taxon>
        <taxon>Actinomycetes</taxon>
        <taxon>Micromonosporales</taxon>
        <taxon>Micromonosporaceae</taxon>
        <taxon>Phytomonospora</taxon>
    </lineage>
</organism>
<evidence type="ECO:0000256" key="1">
    <source>
        <dbReference type="SAM" id="Phobius"/>
    </source>
</evidence>
<proteinExistence type="predicted"/>
<keyword evidence="1" id="KW-0472">Membrane</keyword>
<protein>
    <submittedName>
        <fullName evidence="2">Uncharacterized protein</fullName>
    </submittedName>
</protein>